<reference evidence="4 5" key="1">
    <citation type="submission" date="2014-02" db="EMBL/GenBank/DDBJ databases">
        <title>The genome sequence of Colletotrichum simmondsii CBS122122.</title>
        <authorList>
            <person name="Baroncelli R."/>
            <person name="Thon M.R."/>
        </authorList>
    </citation>
    <scope>NUCLEOTIDE SEQUENCE [LARGE SCALE GENOMIC DNA]</scope>
    <source>
        <strain evidence="4 5">CBS122122</strain>
    </source>
</reference>
<dbReference type="SUPFAM" id="SSF49482">
    <property type="entry name" value="Aromatic compound dioxygenase"/>
    <property type="match status" value="1"/>
</dbReference>
<keyword evidence="3" id="KW-0812">Transmembrane</keyword>
<dbReference type="GO" id="GO:0016702">
    <property type="term" value="F:oxidoreductase activity, acting on single donors with incorporation of molecular oxygen, incorporation of two atoms of oxygen"/>
    <property type="evidence" value="ECO:0007669"/>
    <property type="project" value="InterPro"/>
</dbReference>
<dbReference type="EMBL" id="JFBX01000928">
    <property type="protein sequence ID" value="KXH24948.1"/>
    <property type="molecule type" value="Genomic_DNA"/>
</dbReference>
<organism evidence="4 5">
    <name type="scientific">Colletotrichum simmondsii</name>
    <dbReference type="NCBI Taxonomy" id="703756"/>
    <lineage>
        <taxon>Eukaryota</taxon>
        <taxon>Fungi</taxon>
        <taxon>Dikarya</taxon>
        <taxon>Ascomycota</taxon>
        <taxon>Pezizomycotina</taxon>
        <taxon>Sordariomycetes</taxon>
        <taxon>Hypocreomycetidae</taxon>
        <taxon>Glomerellales</taxon>
        <taxon>Glomerellaceae</taxon>
        <taxon>Colletotrichum</taxon>
        <taxon>Colletotrichum acutatum species complex</taxon>
    </lineage>
</organism>
<comment type="caution">
    <text evidence="4">The sequence shown here is derived from an EMBL/GenBank/DDBJ whole genome shotgun (WGS) entry which is preliminary data.</text>
</comment>
<dbReference type="GO" id="GO:0102193">
    <property type="term" value="F:protein-ribulosamine 3-kinase activity"/>
    <property type="evidence" value="ECO:0007669"/>
    <property type="project" value="UniProtKB-EC"/>
</dbReference>
<evidence type="ECO:0000256" key="3">
    <source>
        <dbReference type="SAM" id="Phobius"/>
    </source>
</evidence>
<accession>A0A135RN66</accession>
<keyword evidence="3" id="KW-0472">Membrane</keyword>
<evidence type="ECO:0000313" key="5">
    <source>
        <dbReference type="Proteomes" id="UP000070328"/>
    </source>
</evidence>
<dbReference type="InterPro" id="IPR015889">
    <property type="entry name" value="Intradiol_dOase_core"/>
</dbReference>
<dbReference type="GO" id="GO:0005506">
    <property type="term" value="F:iron ion binding"/>
    <property type="evidence" value="ECO:0007669"/>
    <property type="project" value="InterPro"/>
</dbReference>
<evidence type="ECO:0000313" key="4">
    <source>
        <dbReference type="EMBL" id="KXH24948.1"/>
    </source>
</evidence>
<dbReference type="OrthoDB" id="121380at2759"/>
<comment type="catalytic activity">
    <reaction evidence="2">
        <text>N(6)-D-ribulosyl-L-lysyl-[protein] + ATP = N(6)-(3-O-phospho-D-ribulosyl)-L-lysyl-[protein] + ADP + H(+)</text>
        <dbReference type="Rhea" id="RHEA:48432"/>
        <dbReference type="Rhea" id="RHEA-COMP:12103"/>
        <dbReference type="Rhea" id="RHEA-COMP:12104"/>
        <dbReference type="ChEBI" id="CHEBI:15378"/>
        <dbReference type="ChEBI" id="CHEBI:30616"/>
        <dbReference type="ChEBI" id="CHEBI:90418"/>
        <dbReference type="ChEBI" id="CHEBI:90420"/>
        <dbReference type="ChEBI" id="CHEBI:456216"/>
        <dbReference type="EC" id="2.7.1.172"/>
    </reaction>
    <physiologicalReaction direction="left-to-right" evidence="2">
        <dbReference type="Rhea" id="RHEA:48433"/>
    </physiologicalReaction>
</comment>
<dbReference type="EC" id="2.7.1.172" evidence="1"/>
<dbReference type="Pfam" id="PF03881">
    <property type="entry name" value="Fructosamin_kin"/>
    <property type="match status" value="1"/>
</dbReference>
<dbReference type="Proteomes" id="UP000070328">
    <property type="component" value="Unassembled WGS sequence"/>
</dbReference>
<gene>
    <name evidence="4" type="ORF">CSIM01_10003</name>
</gene>
<feature type="transmembrane region" description="Helical" evidence="3">
    <location>
        <begin position="269"/>
        <end position="294"/>
    </location>
</feature>
<dbReference type="InterPro" id="IPR016477">
    <property type="entry name" value="Fructo-/Ketosamine-3-kinase"/>
</dbReference>
<dbReference type="CDD" id="cd03457">
    <property type="entry name" value="intradiol_dioxygenase_like"/>
    <property type="match status" value="1"/>
</dbReference>
<keyword evidence="3" id="KW-1133">Transmembrane helix</keyword>
<evidence type="ECO:0000256" key="2">
    <source>
        <dbReference type="ARBA" id="ARBA00048655"/>
    </source>
</evidence>
<dbReference type="AlphaFoldDB" id="A0A135RN66"/>
<keyword evidence="5" id="KW-1185">Reference proteome</keyword>
<dbReference type="SUPFAM" id="SSF56112">
    <property type="entry name" value="Protein kinase-like (PK-like)"/>
    <property type="match status" value="1"/>
</dbReference>
<proteinExistence type="predicted"/>
<dbReference type="InterPro" id="IPR011009">
    <property type="entry name" value="Kinase-like_dom_sf"/>
</dbReference>
<sequence>MGAPLEQNGSGLFSLPWEIREKIYEYYLSFDHDDFGDTVRPLHVYFEQGEYKKPLPPLMLTCKRVYRELHQPVHADAIMRVHSHGYGDRRIGFAVHGTLRFERLRRLYVLIAMEYPNWNRWLAIFAEVARRAEGLAELIVDWEPRPGPPNPKVWEAKLTEKKHDEFFGVLAALKGLEVALLAKGTLRDIPFRSRTFAPTQQPSSLPIIRESITMNVQSICIVVGENSLPRSVRVFYEDAEGHVVPYPAANYRIITEETHHREMMFNRHIVSYFQLTINAIISYFFGFLVCYGLLTLIIRPCSAHGTVNHAFEIAARQEYSLDNAMNLAHCNIQLEKRGYIDEAAYRRAQLANSLGRVGITVRDIDSVLSTDHEITDDSVNWHTPDADIFATRDDGCVLSIETTEGPFYVEGELDRFDLTDGQSGILMYLDLQIIDTETCQPVPDIWVEVWHTNSTGIYSGVVSKANGAGEADPSNADKTFHRGLRKTNANGAVWFGTNLPGHYSGRTPHIHIMTHVPGTERLANGTIRDNVATHAGQLFLDQKLVDTFRKHERYAGNEQTFIQNKQDYYFRQEANFTDPVMSYVLLDHEDRDIEKGVMAWKLVGVNMTNVREIYVANTLEASDSKCKYTTAFKSSRAVLDTIQKGEEKGRPATPNPRYVNAMELEQDVKDVDPAVLKAFPKSQVVKVAALKDLSEWCETTRYDVRCCDGTIKQFFEKKATGRDGFKLIRAHYNSEKRTHFHIKEHVPKPISHSRYEREKNTHFFLMEFVEMKDLPNNLLPVEGVMKIIGDLHNGSMGFSEQFGFHVNTYFGNLEQPNDCTNSWLEWMTKHMKFWLEKEENFHLENGQDALSPEDKATREFFLEEVIPRYLGPLETGGNSIQPTLCHTDLWHGNIKQRQNDKSIVIFDANALWAHNEFDLGSLVNPRYGNQGKQLVDEYRKHVPPSEPKEDAESRILIYLIRHQVCLSCLYPSEVEERKQSLINMRKLEGRVLQEKQEQLALVTTSHDTIQ</sequence>
<dbReference type="Gene3D" id="3.90.1200.10">
    <property type="match status" value="1"/>
</dbReference>
<dbReference type="PANTHER" id="PTHR34315">
    <property type="match status" value="1"/>
</dbReference>
<name>A0A135RN66_9PEZI</name>
<dbReference type="PANTHER" id="PTHR34315:SF1">
    <property type="entry name" value="INTRADIOL RING-CLEAVAGE DIOXYGENASES DOMAIN-CONTAINING PROTEIN-RELATED"/>
    <property type="match status" value="1"/>
</dbReference>
<dbReference type="Gene3D" id="2.60.130.10">
    <property type="entry name" value="Aromatic compound dioxygenase"/>
    <property type="match status" value="1"/>
</dbReference>
<protein>
    <recommendedName>
        <fullName evidence="1">protein-ribulosamine 3-kinase</fullName>
        <ecNumber evidence="1">2.7.1.172</ecNumber>
    </recommendedName>
</protein>
<evidence type="ECO:0000256" key="1">
    <source>
        <dbReference type="ARBA" id="ARBA00011961"/>
    </source>
</evidence>